<sequence>MSLTGLSTLLAALGPSRRFAPTQQALGIAGPHLLSQ</sequence>
<dbReference type="AlphaFoldDB" id="A0A380MQA3"/>
<dbReference type="EMBL" id="UHID01000001">
    <property type="protein sequence ID" value="SUO94354.1"/>
    <property type="molecule type" value="Genomic_DNA"/>
</dbReference>
<organism evidence="1 2">
    <name type="scientific">Streptomyces griseus</name>
    <dbReference type="NCBI Taxonomy" id="1911"/>
    <lineage>
        <taxon>Bacteria</taxon>
        <taxon>Bacillati</taxon>
        <taxon>Actinomycetota</taxon>
        <taxon>Actinomycetes</taxon>
        <taxon>Kitasatosporales</taxon>
        <taxon>Streptomycetaceae</taxon>
        <taxon>Streptomyces</taxon>
    </lineage>
</organism>
<evidence type="ECO:0000313" key="2">
    <source>
        <dbReference type="Proteomes" id="UP000254150"/>
    </source>
</evidence>
<protein>
    <submittedName>
        <fullName evidence="1">Uncharacterized protein</fullName>
    </submittedName>
</protein>
<accession>A0A380MQA3</accession>
<dbReference type="Proteomes" id="UP000254150">
    <property type="component" value="Unassembled WGS sequence"/>
</dbReference>
<gene>
    <name evidence="1" type="ORF">NCTC7807_00846</name>
</gene>
<evidence type="ECO:0000313" key="1">
    <source>
        <dbReference type="EMBL" id="SUO94354.1"/>
    </source>
</evidence>
<name>A0A380MQA3_STRGR</name>
<proteinExistence type="predicted"/>
<reference evidence="1 2" key="1">
    <citation type="submission" date="2018-06" db="EMBL/GenBank/DDBJ databases">
        <authorList>
            <consortium name="Pathogen Informatics"/>
            <person name="Doyle S."/>
        </authorList>
    </citation>
    <scope>NUCLEOTIDE SEQUENCE [LARGE SCALE GENOMIC DNA]</scope>
    <source>
        <strain evidence="1 2">NCTC7807</strain>
    </source>
</reference>